<reference evidence="1 2" key="1">
    <citation type="journal article" date="2018" name="Syst. Appl. Microbiol.">
        <title>Abditibacterium utsteinense sp. nov., the first cultivated member of candidate phylum FBP, isolated from ice-free Antarctic soil samples.</title>
        <authorList>
            <person name="Tahon G."/>
            <person name="Tytgat B."/>
            <person name="Lebbe L."/>
            <person name="Carlier A."/>
            <person name="Willems A."/>
        </authorList>
    </citation>
    <scope>NUCLEOTIDE SEQUENCE [LARGE SCALE GENOMIC DNA]</scope>
    <source>
        <strain evidence="1 2">LMG 29911</strain>
    </source>
</reference>
<dbReference type="PANTHER" id="PTHR36848">
    <property type="entry name" value="DNA-BINDING PROTEIN (PUTATIVE SECRETED PROTEIN)-RELATED"/>
    <property type="match status" value="1"/>
</dbReference>
<dbReference type="InterPro" id="IPR053161">
    <property type="entry name" value="Ulvan_degrading_GH"/>
</dbReference>
<proteinExistence type="predicted"/>
<accession>A0A2S8STZ7</accession>
<protein>
    <recommendedName>
        <fullName evidence="3">Alpha-L-rhamnosidase</fullName>
    </recommendedName>
</protein>
<dbReference type="Proteomes" id="UP000237684">
    <property type="component" value="Unassembled WGS sequence"/>
</dbReference>
<keyword evidence="2" id="KW-1185">Reference proteome</keyword>
<dbReference type="EMBL" id="NIGF01000006">
    <property type="protein sequence ID" value="PQV64219.1"/>
    <property type="molecule type" value="Genomic_DNA"/>
</dbReference>
<gene>
    <name evidence="1" type="ORF">B1R32_10663</name>
</gene>
<dbReference type="AlphaFoldDB" id="A0A2S8STZ7"/>
<dbReference type="PANTHER" id="PTHR36848:SF2">
    <property type="entry name" value="SECRETED PROTEIN"/>
    <property type="match status" value="1"/>
</dbReference>
<sequence>MASSSAISWQLQFQTPPAEFRPVPFWSWNEWMQPQEIARQVELMARGGFGGAFIHARVGLLTPYLGPEWFEACAATLQACREHGLIAWLYDEDKWPSGFSGGSVPLANPDFRHKSLIARSTALPAPPDCTPLGEAKAGVQVYRWVSPLGDPWFNGTTYADLLSRDAMRKFLDDAYEPYFERFADDYGSLIVAQFTDEPCSSYRPRLPKGAIPFTDEVFQRFQAMHGYDALPHLPLLFAPGEGAARFRLHYYQAIAELFELNFSAQLGNWCESHHIALTGHYILEGNLYHQKLWGTQIMPHYRHQGIPGIDHLGRQITERITGKQCASVANQYGKKRVLSELYGVAGGGLSFEDRWWIATQQITLGVNLLNPHLALYTMAGCRKRDYPQNMFYQQPWWPLNQAVDEPLSRLCVALSQGRYHAEILVIHPGQSTFVLWEAVPGDGVETIGSDWSPVTPAAEQACQNLDSELQVLTNALLGAQRTFDFADETILRDAGSLKPTKNEAFLSIGEMKYSLVVLPSLETLAATTFELLRGFKSQGGPVVRSGRAPQFLDGEKSSALDAWLESVPFVDVEQLAQELQKMKVPVVEARAGGQEPLDEKDARLLWTHVRDLENGDRLVWLVNLNRNRDFSAEITLRGAWKGARLMDASSGLCPEIAAHINGDGLQLHLPFARTQGHLVHLERACARTTQSGEMVRREKTIEESLARQIRQIRDKNQRNKNQSATALERFENGRFEELVTKNGLLDAFQGEGKNREERDLSLEIPASQWQVSRLDDNSFTLDYARWKGHETWSARAMPVIVIQEMLNRAQYRGPLSLEYAVQVGELKASQKINLVVERPENYRISVNGTAVEATKNEAGQSESWRDIRWISIDISGLLRLGENHITLECPAFEFGDRNETHDQVARYGTEIEAIYLVGDFGVAAQLTGQEPRQAEWDDLELPDVAVRVARRDSLQIVANQTLILGDVTTQGLPFYAGRLLLEMELPRTRGASGLGVSLGHLDGAIAEVSFRGELVGTIWSHPLEIELPAAALEGGTLQITLYGTLRNLLGPHHHSAGELVMVGPDNFLPSSPPEAQGAGYGAWLQSWIRGETAPPDWNDNYCLLAFGEAGSIVLHPR</sequence>
<comment type="caution">
    <text evidence="1">The sequence shown here is derived from an EMBL/GenBank/DDBJ whole genome shotgun (WGS) entry which is preliminary data.</text>
</comment>
<organism evidence="1 2">
    <name type="scientific">Abditibacterium utsteinense</name>
    <dbReference type="NCBI Taxonomy" id="1960156"/>
    <lineage>
        <taxon>Bacteria</taxon>
        <taxon>Pseudomonadati</taxon>
        <taxon>Abditibacteriota</taxon>
        <taxon>Abditibacteriia</taxon>
        <taxon>Abditibacteriales</taxon>
        <taxon>Abditibacteriaceae</taxon>
        <taxon>Abditibacterium</taxon>
    </lineage>
</organism>
<dbReference type="OrthoDB" id="9761519at2"/>
<evidence type="ECO:0000313" key="2">
    <source>
        <dbReference type="Proteomes" id="UP000237684"/>
    </source>
</evidence>
<name>A0A2S8STZ7_9BACT</name>
<evidence type="ECO:0008006" key="3">
    <source>
        <dbReference type="Google" id="ProtNLM"/>
    </source>
</evidence>
<dbReference type="InParanoid" id="A0A2S8STZ7"/>
<evidence type="ECO:0000313" key="1">
    <source>
        <dbReference type="EMBL" id="PQV64219.1"/>
    </source>
</evidence>